<dbReference type="Proteomes" id="UP000700334">
    <property type="component" value="Unassembled WGS sequence"/>
</dbReference>
<keyword evidence="6" id="KW-0807">Transducer</keyword>
<keyword evidence="4" id="KW-0552">Olfaction</keyword>
<dbReference type="GO" id="GO:0007608">
    <property type="term" value="P:sensory perception of smell"/>
    <property type="evidence" value="ECO:0007669"/>
    <property type="project" value="UniProtKB-KW"/>
</dbReference>
<protein>
    <submittedName>
        <fullName evidence="10">Olfactory receptor 14J1</fullName>
    </submittedName>
</protein>
<evidence type="ECO:0000256" key="2">
    <source>
        <dbReference type="ARBA" id="ARBA00022475"/>
    </source>
</evidence>
<keyword evidence="9" id="KW-0732">Signal</keyword>
<dbReference type="Gene3D" id="1.20.1070.10">
    <property type="entry name" value="Rhodopsin 7-helix transmembrane proteins"/>
    <property type="match status" value="1"/>
</dbReference>
<keyword evidence="11" id="KW-1185">Reference proteome</keyword>
<evidence type="ECO:0000313" key="10">
    <source>
        <dbReference type="EMBL" id="KAG8505905.1"/>
    </source>
</evidence>
<dbReference type="InterPro" id="IPR000276">
    <property type="entry name" value="GPCR_Rhodpsn"/>
</dbReference>
<dbReference type="EMBL" id="JAGFMF010012211">
    <property type="protein sequence ID" value="KAG8505905.1"/>
    <property type="molecule type" value="Genomic_DNA"/>
</dbReference>
<proteinExistence type="predicted"/>
<evidence type="ECO:0000256" key="7">
    <source>
        <dbReference type="ARBA" id="ARBA00023136"/>
    </source>
</evidence>
<feature type="signal peptide" evidence="9">
    <location>
        <begin position="1"/>
        <end position="21"/>
    </location>
</feature>
<keyword evidence="6" id="KW-0297">G-protein coupled receptor</keyword>
<evidence type="ECO:0000256" key="5">
    <source>
        <dbReference type="ARBA" id="ARBA00022989"/>
    </source>
</evidence>
<sequence>MFFFLKGLSFLDLCYIPVTVPRSICNSFLHSGDIFFRECKVQCFAFTVCGSAELSLLTAMSYDRYVASALHCATKSSWLSAHASTESWACGSVGPFLEPCTQLVLSTHFYGSRVIHQFYCDIPSS</sequence>
<gene>
    <name evidence="10" type="ORF">J0S82_016688</name>
</gene>
<dbReference type="SUPFAM" id="SSF81321">
    <property type="entry name" value="Family A G protein-coupled receptor-like"/>
    <property type="match status" value="1"/>
</dbReference>
<accession>A0A8J5ZR26</accession>
<reference evidence="10" key="1">
    <citation type="journal article" date="2021" name="Evol. Appl.">
        <title>The genome of the Pyrenean desman and the effects of bottlenecks and inbreeding on the genomic landscape of an endangered species.</title>
        <authorList>
            <person name="Escoda L."/>
            <person name="Castresana J."/>
        </authorList>
    </citation>
    <scope>NUCLEOTIDE SEQUENCE</scope>
    <source>
        <strain evidence="10">IBE-C5619</strain>
    </source>
</reference>
<evidence type="ECO:0000313" key="11">
    <source>
        <dbReference type="Proteomes" id="UP000700334"/>
    </source>
</evidence>
<dbReference type="PANTHER" id="PTHR26452">
    <property type="entry name" value="OLFACTORY RECEPTOR"/>
    <property type="match status" value="1"/>
</dbReference>
<dbReference type="AlphaFoldDB" id="A0A8J5ZR26"/>
<evidence type="ECO:0000256" key="1">
    <source>
        <dbReference type="ARBA" id="ARBA00004651"/>
    </source>
</evidence>
<dbReference type="Pfam" id="PF00001">
    <property type="entry name" value="7tm_1"/>
    <property type="match status" value="1"/>
</dbReference>
<dbReference type="GO" id="GO:0004930">
    <property type="term" value="F:G protein-coupled receptor activity"/>
    <property type="evidence" value="ECO:0007669"/>
    <property type="project" value="UniProtKB-KW"/>
</dbReference>
<name>A0A8J5ZR26_GALPY</name>
<comment type="subcellular location">
    <subcellularLocation>
        <location evidence="1">Cell membrane</location>
        <topology evidence="1">Multi-pass membrane protein</topology>
    </subcellularLocation>
</comment>
<keyword evidence="7" id="KW-0472">Membrane</keyword>
<feature type="chain" id="PRO_5035267429" evidence="9">
    <location>
        <begin position="22"/>
        <end position="125"/>
    </location>
</feature>
<evidence type="ECO:0000256" key="6">
    <source>
        <dbReference type="ARBA" id="ARBA00023040"/>
    </source>
</evidence>
<evidence type="ECO:0000256" key="4">
    <source>
        <dbReference type="ARBA" id="ARBA00022725"/>
    </source>
</evidence>
<keyword evidence="3" id="KW-0812">Transmembrane</keyword>
<evidence type="ECO:0000256" key="9">
    <source>
        <dbReference type="SAM" id="SignalP"/>
    </source>
</evidence>
<comment type="caution">
    <text evidence="10">The sequence shown here is derived from an EMBL/GenBank/DDBJ whole genome shotgun (WGS) entry which is preliminary data.</text>
</comment>
<dbReference type="InterPro" id="IPR050516">
    <property type="entry name" value="Olfactory_GPCR"/>
</dbReference>
<keyword evidence="4" id="KW-0716">Sensory transduction</keyword>
<evidence type="ECO:0000256" key="8">
    <source>
        <dbReference type="ARBA" id="ARBA00023170"/>
    </source>
</evidence>
<keyword evidence="5" id="KW-1133">Transmembrane helix</keyword>
<organism evidence="10 11">
    <name type="scientific">Galemys pyrenaicus</name>
    <name type="common">Iberian desman</name>
    <name type="synonym">Pyrenean desman</name>
    <dbReference type="NCBI Taxonomy" id="202257"/>
    <lineage>
        <taxon>Eukaryota</taxon>
        <taxon>Metazoa</taxon>
        <taxon>Chordata</taxon>
        <taxon>Craniata</taxon>
        <taxon>Vertebrata</taxon>
        <taxon>Euteleostomi</taxon>
        <taxon>Mammalia</taxon>
        <taxon>Eutheria</taxon>
        <taxon>Laurasiatheria</taxon>
        <taxon>Eulipotyphla</taxon>
        <taxon>Talpidae</taxon>
        <taxon>Galemys</taxon>
    </lineage>
</organism>
<keyword evidence="8 10" id="KW-0675">Receptor</keyword>
<evidence type="ECO:0000256" key="3">
    <source>
        <dbReference type="ARBA" id="ARBA00022692"/>
    </source>
</evidence>
<keyword evidence="2" id="KW-1003">Cell membrane</keyword>
<dbReference type="GO" id="GO:0005886">
    <property type="term" value="C:plasma membrane"/>
    <property type="evidence" value="ECO:0007669"/>
    <property type="project" value="UniProtKB-SubCell"/>
</dbReference>
<dbReference type="OrthoDB" id="9830543at2759"/>